<keyword evidence="6" id="KW-0472">Membrane</keyword>
<keyword evidence="7" id="KW-0732">Signal</keyword>
<comment type="similarity">
    <text evidence="1 5">Belongs to the peptidase S8 family.</text>
</comment>
<dbReference type="SUPFAM" id="SSF52743">
    <property type="entry name" value="Subtilisin-like"/>
    <property type="match status" value="1"/>
</dbReference>
<keyword evidence="3 5" id="KW-0378">Hydrolase</keyword>
<keyword evidence="6" id="KW-0812">Transmembrane</keyword>
<keyword evidence="10" id="KW-1185">Reference proteome</keyword>
<dbReference type="AlphaFoldDB" id="A0A918E8B3"/>
<gene>
    <name evidence="9" type="ORF">GCM10012278_56730</name>
</gene>
<dbReference type="PANTHER" id="PTHR43806">
    <property type="entry name" value="PEPTIDASE S8"/>
    <property type="match status" value="1"/>
</dbReference>
<protein>
    <submittedName>
        <fullName evidence="9">Type VII secretion-associated serine protease</fullName>
    </submittedName>
</protein>
<feature type="transmembrane region" description="Helical" evidence="6">
    <location>
        <begin position="362"/>
        <end position="387"/>
    </location>
</feature>
<feature type="signal peptide" evidence="7">
    <location>
        <begin position="1"/>
        <end position="23"/>
    </location>
</feature>
<evidence type="ECO:0000256" key="4">
    <source>
        <dbReference type="ARBA" id="ARBA00022825"/>
    </source>
</evidence>
<keyword evidence="4 5" id="KW-0720">Serine protease</keyword>
<dbReference type="PROSITE" id="PS00136">
    <property type="entry name" value="SUBTILASE_ASP"/>
    <property type="match status" value="1"/>
</dbReference>
<evidence type="ECO:0000313" key="9">
    <source>
        <dbReference type="EMBL" id="GGP11745.1"/>
    </source>
</evidence>
<dbReference type="PANTHER" id="PTHR43806:SF11">
    <property type="entry name" value="CEREVISIN-RELATED"/>
    <property type="match status" value="1"/>
</dbReference>
<dbReference type="EMBL" id="BMNK01000011">
    <property type="protein sequence ID" value="GGP11745.1"/>
    <property type="molecule type" value="Genomic_DNA"/>
</dbReference>
<feature type="domain" description="Peptidase S8/S53" evidence="8">
    <location>
        <begin position="48"/>
        <end position="311"/>
    </location>
</feature>
<dbReference type="Pfam" id="PF00082">
    <property type="entry name" value="Peptidase_S8"/>
    <property type="match status" value="1"/>
</dbReference>
<name>A0A918E8B3_9ACTN</name>
<proteinExistence type="inferred from homology"/>
<evidence type="ECO:0000256" key="1">
    <source>
        <dbReference type="ARBA" id="ARBA00011073"/>
    </source>
</evidence>
<organism evidence="9 10">
    <name type="scientific">Nonomuraea glycinis</name>
    <dbReference type="NCBI Taxonomy" id="2047744"/>
    <lineage>
        <taxon>Bacteria</taxon>
        <taxon>Bacillati</taxon>
        <taxon>Actinomycetota</taxon>
        <taxon>Actinomycetes</taxon>
        <taxon>Streptosporangiales</taxon>
        <taxon>Streptosporangiaceae</taxon>
        <taxon>Nonomuraea</taxon>
    </lineage>
</organism>
<dbReference type="InterPro" id="IPR023827">
    <property type="entry name" value="Peptidase_S8_Asp-AS"/>
</dbReference>
<dbReference type="InterPro" id="IPR050131">
    <property type="entry name" value="Peptidase_S8_subtilisin-like"/>
</dbReference>
<feature type="active site" description="Charge relay system" evidence="5">
    <location>
        <position position="263"/>
    </location>
</feature>
<evidence type="ECO:0000256" key="6">
    <source>
        <dbReference type="SAM" id="Phobius"/>
    </source>
</evidence>
<dbReference type="Gene3D" id="3.40.50.200">
    <property type="entry name" value="Peptidase S8/S53 domain"/>
    <property type="match status" value="1"/>
</dbReference>
<dbReference type="PRINTS" id="PR00723">
    <property type="entry name" value="SUBTILISIN"/>
</dbReference>
<dbReference type="InterPro" id="IPR015500">
    <property type="entry name" value="Peptidase_S8_subtilisin-rel"/>
</dbReference>
<evidence type="ECO:0000256" key="5">
    <source>
        <dbReference type="PROSITE-ProRule" id="PRU01240"/>
    </source>
</evidence>
<feature type="chain" id="PRO_5036696081" evidence="7">
    <location>
        <begin position="24"/>
        <end position="399"/>
    </location>
</feature>
<accession>A0A918E8B3</accession>
<reference evidence="9" key="2">
    <citation type="submission" date="2020-09" db="EMBL/GenBank/DDBJ databases">
        <authorList>
            <person name="Sun Q."/>
            <person name="Zhou Y."/>
        </authorList>
    </citation>
    <scope>NUCLEOTIDE SEQUENCE</scope>
    <source>
        <strain evidence="9">CGMCC 4.7430</strain>
    </source>
</reference>
<feature type="active site" description="Charge relay system" evidence="5">
    <location>
        <position position="57"/>
    </location>
</feature>
<dbReference type="InterPro" id="IPR000209">
    <property type="entry name" value="Peptidase_S8/S53_dom"/>
</dbReference>
<dbReference type="InterPro" id="IPR036852">
    <property type="entry name" value="Peptidase_S8/S53_dom_sf"/>
</dbReference>
<feature type="active site" description="Charge relay system" evidence="5">
    <location>
        <position position="92"/>
    </location>
</feature>
<evidence type="ECO:0000259" key="8">
    <source>
        <dbReference type="Pfam" id="PF00082"/>
    </source>
</evidence>
<comment type="caution">
    <text evidence="9">The sequence shown here is derived from an EMBL/GenBank/DDBJ whole genome shotgun (WGS) entry which is preliminary data.</text>
</comment>
<dbReference type="GO" id="GO:0006508">
    <property type="term" value="P:proteolysis"/>
    <property type="evidence" value="ECO:0007669"/>
    <property type="project" value="UniProtKB-KW"/>
</dbReference>
<evidence type="ECO:0000313" key="10">
    <source>
        <dbReference type="Proteomes" id="UP000660745"/>
    </source>
</evidence>
<evidence type="ECO:0000256" key="7">
    <source>
        <dbReference type="SAM" id="SignalP"/>
    </source>
</evidence>
<dbReference type="Proteomes" id="UP000660745">
    <property type="component" value="Unassembled WGS sequence"/>
</dbReference>
<reference evidence="9" key="1">
    <citation type="journal article" date="2014" name="Int. J. Syst. Evol. Microbiol.">
        <title>Complete genome sequence of Corynebacterium casei LMG S-19264T (=DSM 44701T), isolated from a smear-ripened cheese.</title>
        <authorList>
            <consortium name="US DOE Joint Genome Institute (JGI-PGF)"/>
            <person name="Walter F."/>
            <person name="Albersmeier A."/>
            <person name="Kalinowski J."/>
            <person name="Ruckert C."/>
        </authorList>
    </citation>
    <scope>NUCLEOTIDE SEQUENCE</scope>
    <source>
        <strain evidence="9">CGMCC 4.7430</strain>
    </source>
</reference>
<evidence type="ECO:0000256" key="3">
    <source>
        <dbReference type="ARBA" id="ARBA00022801"/>
    </source>
</evidence>
<keyword evidence="6" id="KW-1133">Transmembrane helix</keyword>
<dbReference type="RefSeq" id="WP_189141787.1">
    <property type="nucleotide sequence ID" value="NZ_BMNK01000011.1"/>
</dbReference>
<dbReference type="PROSITE" id="PS51892">
    <property type="entry name" value="SUBTILASE"/>
    <property type="match status" value="1"/>
</dbReference>
<evidence type="ECO:0000256" key="2">
    <source>
        <dbReference type="ARBA" id="ARBA00022670"/>
    </source>
</evidence>
<dbReference type="GO" id="GO:0004252">
    <property type="term" value="F:serine-type endopeptidase activity"/>
    <property type="evidence" value="ECO:0007669"/>
    <property type="project" value="UniProtKB-UniRule"/>
</dbReference>
<keyword evidence="2 5" id="KW-0645">Protease</keyword>
<sequence>MLRRAGVVVLAGALLFDAPPAVADDVRRGQESVIEALDLRTAWRTSKGAGVVVAVLDSGVDPGHRDLVGSVTVGKDFVEGANPPGVPPMRLHGTYMASLIAGHGHGPDGRFGVIGVAPEAGVLSVRVILEDEEPGFGTFNTDQRFENSVAGGIRHAVDQGADVINLSISKDLPNRQERAAIRYAISKGVVLVAAAGNQGADGGTVPYSYPASFTGVVSVGAADAKLRRASFSKRNASVVVAAPGVDIMGAGPDGGYWVGKGTSQATALVSGVVALIKAKYPGMSPPLVVQALAESATDRPPHGYDIGTGFGVVNAAKALAAAGRLARHTVTAAAGQAHDPATPLGGGPIGPVKVVHRDDEHVMVYGSIAAVLVAGALGALAVIFALVRRVRRAHNCQDA</sequence>